<evidence type="ECO:0000256" key="1">
    <source>
        <dbReference type="ARBA" id="ARBA00004651"/>
    </source>
</evidence>
<dbReference type="InterPro" id="IPR050814">
    <property type="entry name" value="Myo-inositol_Transporter"/>
</dbReference>
<keyword evidence="5 8" id="KW-1133">Transmembrane helix</keyword>
<feature type="transmembrane region" description="Helical" evidence="8">
    <location>
        <begin position="458"/>
        <end position="483"/>
    </location>
</feature>
<feature type="transmembrane region" description="Helical" evidence="8">
    <location>
        <begin position="390"/>
        <end position="409"/>
    </location>
</feature>
<comment type="similarity">
    <text evidence="2">Belongs to the major facilitator superfamily. Sugar transporter (TC 2.A.1.1) family.</text>
</comment>
<dbReference type="InterPro" id="IPR005829">
    <property type="entry name" value="Sugar_transporter_CS"/>
</dbReference>
<keyword evidence="11" id="KW-1185">Reference proteome</keyword>
<evidence type="ECO:0000256" key="4">
    <source>
        <dbReference type="ARBA" id="ARBA00022692"/>
    </source>
</evidence>
<evidence type="ECO:0000256" key="5">
    <source>
        <dbReference type="ARBA" id="ARBA00022989"/>
    </source>
</evidence>
<evidence type="ECO:0000256" key="6">
    <source>
        <dbReference type="ARBA" id="ARBA00023136"/>
    </source>
</evidence>
<evidence type="ECO:0000256" key="8">
    <source>
        <dbReference type="SAM" id="Phobius"/>
    </source>
</evidence>
<feature type="transmembrane region" description="Helical" evidence="8">
    <location>
        <begin position="489"/>
        <end position="507"/>
    </location>
</feature>
<dbReference type="InterPro" id="IPR005828">
    <property type="entry name" value="MFS_sugar_transport-like"/>
</dbReference>
<feature type="transmembrane region" description="Helical" evidence="8">
    <location>
        <begin position="135"/>
        <end position="156"/>
    </location>
</feature>
<feature type="transmembrane region" description="Helical" evidence="8">
    <location>
        <begin position="111"/>
        <end position="129"/>
    </location>
</feature>
<evidence type="ECO:0000313" key="11">
    <source>
        <dbReference type="Proteomes" id="UP001596527"/>
    </source>
</evidence>
<dbReference type="PANTHER" id="PTHR48020:SF12">
    <property type="entry name" value="PROTON MYO-INOSITOL COTRANSPORTER"/>
    <property type="match status" value="1"/>
</dbReference>
<dbReference type="RefSeq" id="WP_380974840.1">
    <property type="nucleotide sequence ID" value="NZ_JBHTEF010000001.1"/>
</dbReference>
<feature type="transmembrane region" description="Helical" evidence="8">
    <location>
        <begin position="357"/>
        <end position="378"/>
    </location>
</feature>
<feature type="transmembrane region" description="Helical" evidence="8">
    <location>
        <begin position="315"/>
        <end position="337"/>
    </location>
</feature>
<dbReference type="PROSITE" id="PS50850">
    <property type="entry name" value="MFS"/>
    <property type="match status" value="1"/>
</dbReference>
<dbReference type="Pfam" id="PF00083">
    <property type="entry name" value="Sugar_tr"/>
    <property type="match status" value="1"/>
</dbReference>
<dbReference type="Gene3D" id="1.20.1250.20">
    <property type="entry name" value="MFS general substrate transporter like domains"/>
    <property type="match status" value="1"/>
</dbReference>
<gene>
    <name evidence="10" type="ORF">ACFQWG_09800</name>
</gene>
<evidence type="ECO:0000256" key="3">
    <source>
        <dbReference type="ARBA" id="ARBA00022448"/>
    </source>
</evidence>
<feature type="transmembrane region" description="Helical" evidence="8">
    <location>
        <begin position="228"/>
        <end position="247"/>
    </location>
</feature>
<dbReference type="SUPFAM" id="SSF103473">
    <property type="entry name" value="MFS general substrate transporter"/>
    <property type="match status" value="1"/>
</dbReference>
<keyword evidence="6 8" id="KW-0472">Membrane</keyword>
<sequence>MTASKTGARGTAPEPTPAEVEELVRSTPPSGKKRAVGLLALVATLGSLLFGYDTGVIAGALPFMYLPKAAGGLALTAWEEGLVGGFLALGAAAGAIIGGRLSDRYGRRHNILLLALVFVAGALGCTLSPSVWILYVFRFVLGFAVGGASATVPVYLSENAPQRIRGPLVAVDQFMIVTGQLLAYTMNAILSQAHGGPQVEVDGQMTAWDDVANNASAVAAVTGGNGQAWRYMLVLATIPAIALWIGMRMMPESSRWYAANGHYAEAVGALKRIREDGRDDVAQEIEQMVEVNRAEAQQEKWTLRQTVRTRWTRKILLIGIFIGFFDQLTGINTAMYYLPKILQAAGFSAANSITLNVLTGIASCIGSAVGFILVGKFLRRHVGIYQETGVTLSLFALALVFGLGISPHMNADGSIASTIPAFLPWLVVILVSVFVFIKQSGTVNWILQAELFPSKIRGCAQGVSVGCLWLMNFVVTFAFPVMIADLGAAWTYAVFGAINVVALVFYIKVVPETKNSTLEELELQFRERYSS</sequence>
<evidence type="ECO:0000256" key="7">
    <source>
        <dbReference type="SAM" id="MobiDB-lite"/>
    </source>
</evidence>
<comment type="subcellular location">
    <subcellularLocation>
        <location evidence="1">Cell membrane</location>
        <topology evidence="1">Multi-pass membrane protein</topology>
    </subcellularLocation>
</comment>
<dbReference type="InterPro" id="IPR020846">
    <property type="entry name" value="MFS_dom"/>
</dbReference>
<feature type="region of interest" description="Disordered" evidence="7">
    <location>
        <begin position="1"/>
        <end position="31"/>
    </location>
</feature>
<feature type="transmembrane region" description="Helical" evidence="8">
    <location>
        <begin position="81"/>
        <end position="99"/>
    </location>
</feature>
<evidence type="ECO:0000256" key="2">
    <source>
        <dbReference type="ARBA" id="ARBA00010992"/>
    </source>
</evidence>
<organism evidence="10 11">
    <name type="scientific">Schaalia naturae</name>
    <dbReference type="NCBI Taxonomy" id="635203"/>
    <lineage>
        <taxon>Bacteria</taxon>
        <taxon>Bacillati</taxon>
        <taxon>Actinomycetota</taxon>
        <taxon>Actinomycetes</taxon>
        <taxon>Actinomycetales</taxon>
        <taxon>Actinomycetaceae</taxon>
        <taxon>Schaalia</taxon>
    </lineage>
</organism>
<dbReference type="InterPro" id="IPR003663">
    <property type="entry name" value="Sugar/inositol_transpt"/>
</dbReference>
<feature type="transmembrane region" description="Helical" evidence="8">
    <location>
        <begin position="35"/>
        <end position="61"/>
    </location>
</feature>
<accession>A0ABW2SMW5</accession>
<keyword evidence="3" id="KW-0813">Transport</keyword>
<protein>
    <submittedName>
        <fullName evidence="10">MFS transporter</fullName>
    </submittedName>
</protein>
<proteinExistence type="inferred from homology"/>
<keyword evidence="4 8" id="KW-0812">Transmembrane</keyword>
<dbReference type="InterPro" id="IPR036259">
    <property type="entry name" value="MFS_trans_sf"/>
</dbReference>
<feature type="transmembrane region" description="Helical" evidence="8">
    <location>
        <begin position="415"/>
        <end position="437"/>
    </location>
</feature>
<dbReference type="PROSITE" id="PS00216">
    <property type="entry name" value="SUGAR_TRANSPORT_1"/>
    <property type="match status" value="1"/>
</dbReference>
<feature type="transmembrane region" description="Helical" evidence="8">
    <location>
        <begin position="168"/>
        <end position="190"/>
    </location>
</feature>
<reference evidence="11" key="1">
    <citation type="journal article" date="2019" name="Int. J. Syst. Evol. Microbiol.">
        <title>The Global Catalogue of Microorganisms (GCM) 10K type strain sequencing project: providing services to taxonomists for standard genome sequencing and annotation.</title>
        <authorList>
            <consortium name="The Broad Institute Genomics Platform"/>
            <consortium name="The Broad Institute Genome Sequencing Center for Infectious Disease"/>
            <person name="Wu L."/>
            <person name="Ma J."/>
        </authorList>
    </citation>
    <scope>NUCLEOTIDE SEQUENCE [LARGE SCALE GENOMIC DNA]</scope>
    <source>
        <strain evidence="11">CCUG 56698</strain>
    </source>
</reference>
<dbReference type="PRINTS" id="PR00171">
    <property type="entry name" value="SUGRTRNSPORT"/>
</dbReference>
<dbReference type="Proteomes" id="UP001596527">
    <property type="component" value="Unassembled WGS sequence"/>
</dbReference>
<comment type="caution">
    <text evidence="10">The sequence shown here is derived from an EMBL/GenBank/DDBJ whole genome shotgun (WGS) entry which is preliminary data.</text>
</comment>
<dbReference type="PROSITE" id="PS00217">
    <property type="entry name" value="SUGAR_TRANSPORT_2"/>
    <property type="match status" value="1"/>
</dbReference>
<dbReference type="PANTHER" id="PTHR48020">
    <property type="entry name" value="PROTON MYO-INOSITOL COTRANSPORTER"/>
    <property type="match status" value="1"/>
</dbReference>
<feature type="domain" description="Major facilitator superfamily (MFS) profile" evidence="9">
    <location>
        <begin position="39"/>
        <end position="514"/>
    </location>
</feature>
<dbReference type="EMBL" id="JBHTEF010000001">
    <property type="protein sequence ID" value="MFC7581485.1"/>
    <property type="molecule type" value="Genomic_DNA"/>
</dbReference>
<name>A0ABW2SMW5_9ACTO</name>
<evidence type="ECO:0000313" key="10">
    <source>
        <dbReference type="EMBL" id="MFC7581485.1"/>
    </source>
</evidence>
<evidence type="ECO:0000259" key="9">
    <source>
        <dbReference type="PROSITE" id="PS50850"/>
    </source>
</evidence>